<dbReference type="InterPro" id="IPR027310">
    <property type="entry name" value="Profilin_CS"/>
</dbReference>
<gene>
    <name evidence="8" type="primary">Bcpfy1</name>
    <name evidence="8" type="ORF">BCIN_01g00370</name>
</gene>
<keyword evidence="4 7" id="KW-0009">Actin-binding</keyword>
<dbReference type="PRINTS" id="PR01640">
    <property type="entry name" value="PROFILINPLNT"/>
</dbReference>
<dbReference type="PROSITE" id="PS00414">
    <property type="entry name" value="PROFILIN"/>
    <property type="match status" value="1"/>
</dbReference>
<dbReference type="OrthoDB" id="421374at2759"/>
<proteinExistence type="inferred from homology"/>
<evidence type="ECO:0000256" key="6">
    <source>
        <dbReference type="RuleBase" id="RU003908"/>
    </source>
</evidence>
<evidence type="ECO:0000256" key="2">
    <source>
        <dbReference type="ARBA" id="ARBA00010058"/>
    </source>
</evidence>
<dbReference type="PANTHER" id="PTHR11604:SF0">
    <property type="entry name" value="PROFILIN"/>
    <property type="match status" value="1"/>
</dbReference>
<dbReference type="SUPFAM" id="SSF55770">
    <property type="entry name" value="Profilin (actin-binding protein)"/>
    <property type="match status" value="1"/>
</dbReference>
<dbReference type="KEGG" id="bfu:BCIN_01g00370"/>
<name>A0A384J3X2_BOTFB</name>
<dbReference type="SMART" id="SM00392">
    <property type="entry name" value="PROF"/>
    <property type="match status" value="1"/>
</dbReference>
<dbReference type="GO" id="GO:0030041">
    <property type="term" value="P:actin filament polymerization"/>
    <property type="evidence" value="ECO:0007669"/>
    <property type="project" value="EnsemblFungi"/>
</dbReference>
<dbReference type="GO" id="GO:0005856">
    <property type="term" value="C:cytoskeleton"/>
    <property type="evidence" value="ECO:0007669"/>
    <property type="project" value="UniProtKB-SubCell"/>
</dbReference>
<dbReference type="Proteomes" id="UP000001798">
    <property type="component" value="Chromosome 1"/>
</dbReference>
<dbReference type="GO" id="GO:1903475">
    <property type="term" value="P:mitotic actomyosin contractile ring assembly"/>
    <property type="evidence" value="ECO:0007669"/>
    <property type="project" value="EnsemblFungi"/>
</dbReference>
<reference evidence="8 9" key="3">
    <citation type="journal article" date="2017" name="Mol. Plant Pathol.">
        <title>A gapless genome sequence of the fungus Botrytis cinerea.</title>
        <authorList>
            <person name="Van Kan J.A."/>
            <person name="Stassen J.H."/>
            <person name="Mosbach A."/>
            <person name="Van Der Lee T.A."/>
            <person name="Faino L."/>
            <person name="Farmer A.D."/>
            <person name="Papasotiriou D.G."/>
            <person name="Zhou S."/>
            <person name="Seidl M.F."/>
            <person name="Cottam E."/>
            <person name="Edel D."/>
            <person name="Hahn M."/>
            <person name="Schwartz D.C."/>
            <person name="Dietrich R.A."/>
            <person name="Widdison S."/>
            <person name="Scalliet G."/>
        </authorList>
    </citation>
    <scope>NUCLEOTIDE SEQUENCE [LARGE SCALE GENOMIC DNA]</scope>
    <source>
        <strain evidence="8 9">B05.10</strain>
    </source>
</reference>
<dbReference type="PRINTS" id="PR00392">
    <property type="entry name" value="PROFILIN"/>
</dbReference>
<dbReference type="GO" id="GO:0003785">
    <property type="term" value="F:actin monomer binding"/>
    <property type="evidence" value="ECO:0007669"/>
    <property type="project" value="EnsemblFungi"/>
</dbReference>
<comment type="subcellular location">
    <subcellularLocation>
        <location evidence="1">Cytoplasm</location>
        <location evidence="1">Cytoskeleton</location>
    </subcellularLocation>
</comment>
<dbReference type="GeneID" id="5427929"/>
<dbReference type="InterPro" id="IPR036140">
    <property type="entry name" value="PFN_sf"/>
</dbReference>
<dbReference type="GO" id="GO:0051285">
    <property type="term" value="C:cell cortex of cell tip"/>
    <property type="evidence" value="ECO:0007669"/>
    <property type="project" value="EnsemblFungi"/>
</dbReference>
<dbReference type="PANTHER" id="PTHR11604">
    <property type="entry name" value="PROFILIN"/>
    <property type="match status" value="1"/>
</dbReference>
<dbReference type="CDD" id="cd00148">
    <property type="entry name" value="PROF"/>
    <property type="match status" value="1"/>
</dbReference>
<dbReference type="InterPro" id="IPR048278">
    <property type="entry name" value="PFN"/>
</dbReference>
<evidence type="ECO:0000256" key="3">
    <source>
        <dbReference type="ARBA" id="ARBA00022490"/>
    </source>
</evidence>
<dbReference type="GO" id="GO:0031097">
    <property type="term" value="C:medial cortex"/>
    <property type="evidence" value="ECO:0007669"/>
    <property type="project" value="EnsemblFungi"/>
</dbReference>
<dbReference type="AlphaFoldDB" id="A0A384J3X2"/>
<dbReference type="VEuPathDB" id="FungiDB:Bcin01g00370"/>
<protein>
    <recommendedName>
        <fullName evidence="7">Profilin</fullName>
    </recommendedName>
</protein>
<reference evidence="8 9" key="2">
    <citation type="journal article" date="2012" name="Eukaryot. Cell">
        <title>Genome update of Botrytis cinerea strains B05.10 and T4.</title>
        <authorList>
            <person name="Staats M."/>
            <person name="van Kan J.A."/>
        </authorList>
    </citation>
    <scope>NUCLEOTIDE SEQUENCE [LARGE SCALE GENOMIC DNA]</scope>
    <source>
        <strain evidence="8 9">B05.10</strain>
    </source>
</reference>
<comment type="similarity">
    <text evidence="2 7">Belongs to the profilin family.</text>
</comment>
<reference evidence="8 9" key="1">
    <citation type="journal article" date="2011" name="PLoS Genet.">
        <title>Genomic analysis of the necrotrophic fungal pathogens Sclerotinia sclerotiorum and Botrytis cinerea.</title>
        <authorList>
            <person name="Amselem J."/>
            <person name="Cuomo C.A."/>
            <person name="van Kan J.A."/>
            <person name="Viaud M."/>
            <person name="Benito E.P."/>
            <person name="Couloux A."/>
            <person name="Coutinho P.M."/>
            <person name="de Vries R.P."/>
            <person name="Dyer P.S."/>
            <person name="Fillinger S."/>
            <person name="Fournier E."/>
            <person name="Gout L."/>
            <person name="Hahn M."/>
            <person name="Kohn L."/>
            <person name="Lapalu N."/>
            <person name="Plummer K.M."/>
            <person name="Pradier J.M."/>
            <person name="Quevillon E."/>
            <person name="Sharon A."/>
            <person name="Simon A."/>
            <person name="ten Have A."/>
            <person name="Tudzynski B."/>
            <person name="Tudzynski P."/>
            <person name="Wincker P."/>
            <person name="Andrew M."/>
            <person name="Anthouard V."/>
            <person name="Beever R.E."/>
            <person name="Beffa R."/>
            <person name="Benoit I."/>
            <person name="Bouzid O."/>
            <person name="Brault B."/>
            <person name="Chen Z."/>
            <person name="Choquer M."/>
            <person name="Collemare J."/>
            <person name="Cotton P."/>
            <person name="Danchin E.G."/>
            <person name="Da Silva C."/>
            <person name="Gautier A."/>
            <person name="Giraud C."/>
            <person name="Giraud T."/>
            <person name="Gonzalez C."/>
            <person name="Grossetete S."/>
            <person name="Guldener U."/>
            <person name="Henrissat B."/>
            <person name="Howlett B.J."/>
            <person name="Kodira C."/>
            <person name="Kretschmer M."/>
            <person name="Lappartient A."/>
            <person name="Leroch M."/>
            <person name="Levis C."/>
            <person name="Mauceli E."/>
            <person name="Neuveglise C."/>
            <person name="Oeser B."/>
            <person name="Pearson M."/>
            <person name="Poulain J."/>
            <person name="Poussereau N."/>
            <person name="Quesneville H."/>
            <person name="Rascle C."/>
            <person name="Schumacher J."/>
            <person name="Segurens B."/>
            <person name="Sexton A."/>
            <person name="Silva E."/>
            <person name="Sirven C."/>
            <person name="Soanes D.M."/>
            <person name="Talbot N.J."/>
            <person name="Templeton M."/>
            <person name="Yandava C."/>
            <person name="Yarden O."/>
            <person name="Zeng Q."/>
            <person name="Rollins J.A."/>
            <person name="Lebrun M.H."/>
            <person name="Dickman M."/>
        </authorList>
    </citation>
    <scope>NUCLEOTIDE SEQUENCE [LARGE SCALE GENOMIC DNA]</scope>
    <source>
        <strain evidence="8 9">B05.10</strain>
    </source>
</reference>
<dbReference type="Gene3D" id="3.30.450.30">
    <property type="entry name" value="Dynein light chain 2a, cytoplasmic"/>
    <property type="match status" value="1"/>
</dbReference>
<evidence type="ECO:0000313" key="8">
    <source>
        <dbReference type="EMBL" id="ATZ45216.1"/>
    </source>
</evidence>
<dbReference type="GO" id="GO:0005085">
    <property type="term" value="F:guanyl-nucleotide exchange factor activity"/>
    <property type="evidence" value="ECO:0007669"/>
    <property type="project" value="EnsemblFungi"/>
</dbReference>
<dbReference type="GO" id="GO:0044396">
    <property type="term" value="P:actin cortical patch organization"/>
    <property type="evidence" value="ECO:0007669"/>
    <property type="project" value="EnsemblFungi"/>
</dbReference>
<accession>A0A384J3X2</accession>
<dbReference type="EMBL" id="CP009805">
    <property type="protein sequence ID" value="ATZ45216.1"/>
    <property type="molecule type" value="Genomic_DNA"/>
</dbReference>
<evidence type="ECO:0000256" key="4">
    <source>
        <dbReference type="ARBA" id="ARBA00023203"/>
    </source>
</evidence>
<keyword evidence="9" id="KW-1185">Reference proteome</keyword>
<dbReference type="InterPro" id="IPR005455">
    <property type="entry name" value="PFN_euk"/>
</dbReference>
<dbReference type="GO" id="GO:0043332">
    <property type="term" value="C:mating projection tip"/>
    <property type="evidence" value="ECO:0007669"/>
    <property type="project" value="EnsemblFungi"/>
</dbReference>
<evidence type="ECO:0000256" key="5">
    <source>
        <dbReference type="ARBA" id="ARBA00023212"/>
    </source>
</evidence>
<evidence type="ECO:0000256" key="1">
    <source>
        <dbReference type="ARBA" id="ARBA00004245"/>
    </source>
</evidence>
<keyword evidence="5 6" id="KW-0206">Cytoskeleton</keyword>
<evidence type="ECO:0000313" key="9">
    <source>
        <dbReference type="Proteomes" id="UP000001798"/>
    </source>
</evidence>
<evidence type="ECO:0000256" key="7">
    <source>
        <dbReference type="RuleBase" id="RU003909"/>
    </source>
</evidence>
<dbReference type="Pfam" id="PF00235">
    <property type="entry name" value="Profilin"/>
    <property type="match status" value="1"/>
</dbReference>
<dbReference type="GO" id="GO:0000755">
    <property type="term" value="P:cytogamy"/>
    <property type="evidence" value="ECO:0007669"/>
    <property type="project" value="EnsemblFungi"/>
</dbReference>
<organism evidence="8 9">
    <name type="scientific">Botryotinia fuckeliana (strain B05.10)</name>
    <name type="common">Noble rot fungus</name>
    <name type="synonym">Botrytis cinerea</name>
    <dbReference type="NCBI Taxonomy" id="332648"/>
    <lineage>
        <taxon>Eukaryota</taxon>
        <taxon>Fungi</taxon>
        <taxon>Dikarya</taxon>
        <taxon>Ascomycota</taxon>
        <taxon>Pezizomycotina</taxon>
        <taxon>Leotiomycetes</taxon>
        <taxon>Helotiales</taxon>
        <taxon>Sclerotiniaceae</taxon>
        <taxon>Botrytis</taxon>
    </lineage>
</organism>
<keyword evidence="3" id="KW-0963">Cytoplasm</keyword>
<comment type="subunit">
    <text evidence="6">Occurs in many kinds of cells as a complex with monomeric actin in a 1:1 ratio.</text>
</comment>
<sequence length="130" mass="14224">MSWQAYIDTSLCGSGHVEKGAIYNLEGTSCWATSPDFAITPEEMAEVKNGLDGKTDSLYANGLHIAKDRYVLTKVEDDNKMLYARKGKDGLVIGKTVQAIIVARYVDPMIAGNTAETVQKLVDYLVKVGY</sequence>
<comment type="function">
    <text evidence="6">Binds to actin and affects the structure of the cytoskeleton. At high concentrations, profilin prevents the polymerization of actin, whereas it enhances it at low concentrations.</text>
</comment>
<dbReference type="SMR" id="A0A384J3X2"/>
<dbReference type="RefSeq" id="XP_024545923.1">
    <property type="nucleotide sequence ID" value="XM_024690155.1"/>
</dbReference>